<accession>J2MEB2</accession>
<feature type="region of interest" description="Disordered" evidence="1">
    <location>
        <begin position="16"/>
        <end position="35"/>
    </location>
</feature>
<reference evidence="2" key="1">
    <citation type="journal article" date="2012" name="PLoS Genet.">
        <title>Comparative Genomics of Plant-Associated Pseudomonas spp.: Insights into Diversity and Inheritance of Traits Involved in Multitrophic Interactions.</title>
        <authorList>
            <person name="Loper J.E."/>
            <person name="Hassan K.A."/>
            <person name="Mavrodi D.V."/>
            <person name="Davis E.W.II."/>
            <person name="Lim C.K."/>
            <person name="Shaffer B.T."/>
            <person name="Elbourne L.D."/>
            <person name="Stockwell V.O."/>
            <person name="Hartney S.L."/>
            <person name="Breakwell K."/>
            <person name="Henkels M.D."/>
            <person name="Tetu S.G."/>
            <person name="Rangel L.I."/>
            <person name="Kidarsa T.A."/>
            <person name="Wilson N.L."/>
            <person name="van de Mortel J.E."/>
            <person name="Song C."/>
            <person name="Blumhagen R."/>
            <person name="Radune D."/>
            <person name="Hostetler J.B."/>
            <person name="Brinkac L.M."/>
            <person name="Durkin A.S."/>
            <person name="Kluepfel D.A."/>
            <person name="Wechter W.P."/>
            <person name="Anderson A.J."/>
            <person name="Kim Y.C."/>
            <person name="Pierson L.S.III."/>
            <person name="Pierson E.A."/>
            <person name="Lindow S.E."/>
            <person name="Kobayashi D.Y."/>
            <person name="Raaijmakers J.M."/>
            <person name="Weller D.M."/>
            <person name="Thomashow L.S."/>
            <person name="Allen A.E."/>
            <person name="Paulsen I.T."/>
        </authorList>
    </citation>
    <scope>NUCLEOTIDE SEQUENCE [LARGE SCALE GENOMIC DNA]</scope>
    <source>
        <strain evidence="2">Q2-87</strain>
    </source>
</reference>
<dbReference type="AlphaFoldDB" id="J2MEB2"/>
<protein>
    <recommendedName>
        <fullName evidence="3">Peptidase inhibitor I78 family protein</fullName>
    </recommendedName>
</protein>
<sequence length="109" mass="11864">MKLPAGVTDFLSQRLRTGRAANPTGERPDLSILQGGNMPVLPDQCDLAIAQYTIGQKCTPELLEEVRALANGAPVRATGPKYPTSWDLRPRRINLHTNADRIIVSINCG</sequence>
<dbReference type="Gene3D" id="3.30.10.10">
    <property type="entry name" value="Trypsin Inhibitor V, subunit A"/>
    <property type="match status" value="1"/>
</dbReference>
<dbReference type="EMBL" id="AGBM01000002">
    <property type="protein sequence ID" value="EJK99006.1"/>
    <property type="molecule type" value="Genomic_DNA"/>
</dbReference>
<evidence type="ECO:0008006" key="3">
    <source>
        <dbReference type="Google" id="ProtNLM"/>
    </source>
</evidence>
<dbReference type="Proteomes" id="UP000007289">
    <property type="component" value="Chromosome"/>
</dbReference>
<dbReference type="HOGENOM" id="CLU_2181638_0_0_6"/>
<evidence type="ECO:0000256" key="1">
    <source>
        <dbReference type="SAM" id="MobiDB-lite"/>
    </source>
</evidence>
<dbReference type="PATRIC" id="fig|1038922.3.peg.5332"/>
<organism evidence="2">
    <name type="scientific">Pseudomonas fluorescens (strain Q2-87)</name>
    <dbReference type="NCBI Taxonomy" id="1038922"/>
    <lineage>
        <taxon>Bacteria</taxon>
        <taxon>Pseudomonadati</taxon>
        <taxon>Pseudomonadota</taxon>
        <taxon>Gammaproteobacteria</taxon>
        <taxon>Pseudomonadales</taxon>
        <taxon>Pseudomonadaceae</taxon>
        <taxon>Pseudomonas</taxon>
    </lineage>
</organism>
<name>J2MEB2_PSEFQ</name>
<evidence type="ECO:0000313" key="2">
    <source>
        <dbReference type="EMBL" id="EJK99006.1"/>
    </source>
</evidence>
<proteinExistence type="predicted"/>
<comment type="caution">
    <text evidence="2">The sequence shown here is derived from an EMBL/GenBank/DDBJ whole genome shotgun (WGS) entry which is preliminary data.</text>
</comment>
<gene>
    <name evidence="2" type="ORF">PflQ2_0187</name>
</gene>